<comment type="similarity">
    <text evidence="2 6">Belongs to the FliS family.</text>
</comment>
<keyword evidence="7" id="KW-0282">Flagellum</keyword>
<gene>
    <name evidence="7" type="primary">fliS</name>
    <name evidence="7" type="ORF">Pmgp_01861</name>
</gene>
<evidence type="ECO:0000256" key="5">
    <source>
        <dbReference type="ARBA" id="ARBA00023186"/>
    </source>
</evidence>
<keyword evidence="4 6" id="KW-1005">Bacterial flagellum biogenesis</keyword>
<dbReference type="NCBIfam" id="TIGR00208">
    <property type="entry name" value="fliS"/>
    <property type="match status" value="1"/>
</dbReference>
<dbReference type="PANTHER" id="PTHR34773">
    <property type="entry name" value="FLAGELLAR SECRETION CHAPERONE FLIS"/>
    <property type="match status" value="1"/>
</dbReference>
<dbReference type="Pfam" id="PF02561">
    <property type="entry name" value="FliS"/>
    <property type="match status" value="1"/>
</dbReference>
<keyword evidence="5" id="KW-0143">Chaperone</keyword>
<dbReference type="Gene3D" id="1.20.120.340">
    <property type="entry name" value="Flagellar protein FliS"/>
    <property type="match status" value="1"/>
</dbReference>
<dbReference type="RefSeq" id="WP_134213711.1">
    <property type="nucleotide sequence ID" value="NZ_QFFZ01000017.1"/>
</dbReference>
<keyword evidence="7" id="KW-0969">Cilium</keyword>
<dbReference type="GO" id="GO:0005829">
    <property type="term" value="C:cytosol"/>
    <property type="evidence" value="ECO:0007669"/>
    <property type="project" value="UniProtKB-SubCell"/>
</dbReference>
<keyword evidence="7" id="KW-0966">Cell projection</keyword>
<protein>
    <recommendedName>
        <fullName evidence="6">Flagellar secretion chaperone FliS</fullName>
    </recommendedName>
</protein>
<reference evidence="7 8" key="1">
    <citation type="journal article" date="2018" name="Environ. Microbiol.">
        <title>Novel energy conservation strategies and behaviour of Pelotomaculum schinkii driving syntrophic propionate catabolism.</title>
        <authorList>
            <person name="Hidalgo-Ahumada C.A.P."/>
            <person name="Nobu M.K."/>
            <person name="Narihiro T."/>
            <person name="Tamaki H."/>
            <person name="Liu W.T."/>
            <person name="Kamagata Y."/>
            <person name="Stams A.J.M."/>
            <person name="Imachi H."/>
            <person name="Sousa D.Z."/>
        </authorList>
    </citation>
    <scope>NUCLEOTIDE SEQUENCE [LARGE SCALE GENOMIC DNA]</scope>
    <source>
        <strain evidence="7 8">MGP</strain>
    </source>
</reference>
<dbReference type="AlphaFoldDB" id="A0A4Y7RQ93"/>
<comment type="caution">
    <text evidence="7">The sequence shown here is derived from an EMBL/GenBank/DDBJ whole genome shotgun (WGS) entry which is preliminary data.</text>
</comment>
<dbReference type="CDD" id="cd16098">
    <property type="entry name" value="FliS"/>
    <property type="match status" value="1"/>
</dbReference>
<dbReference type="EMBL" id="QFFZ01000017">
    <property type="protein sequence ID" value="TEB11165.1"/>
    <property type="molecule type" value="Genomic_DNA"/>
</dbReference>
<keyword evidence="8" id="KW-1185">Reference proteome</keyword>
<accession>A0A4Y7RQ93</accession>
<organism evidence="7 8">
    <name type="scientific">Pelotomaculum propionicicum</name>
    <dbReference type="NCBI Taxonomy" id="258475"/>
    <lineage>
        <taxon>Bacteria</taxon>
        <taxon>Bacillati</taxon>
        <taxon>Bacillota</taxon>
        <taxon>Clostridia</taxon>
        <taxon>Eubacteriales</taxon>
        <taxon>Desulfotomaculaceae</taxon>
        <taxon>Pelotomaculum</taxon>
    </lineage>
</organism>
<proteinExistence type="inferred from homology"/>
<comment type="subcellular location">
    <subcellularLocation>
        <location evidence="1 6">Cytoplasm</location>
        <location evidence="1 6">Cytosol</location>
    </subcellularLocation>
</comment>
<evidence type="ECO:0000256" key="4">
    <source>
        <dbReference type="ARBA" id="ARBA00022795"/>
    </source>
</evidence>
<dbReference type="InterPro" id="IPR003713">
    <property type="entry name" value="FliS"/>
</dbReference>
<evidence type="ECO:0000256" key="3">
    <source>
        <dbReference type="ARBA" id="ARBA00022490"/>
    </source>
</evidence>
<evidence type="ECO:0000256" key="6">
    <source>
        <dbReference type="PIRNR" id="PIRNR039090"/>
    </source>
</evidence>
<dbReference type="PIRSF" id="PIRSF039090">
    <property type="entry name" value="Flis"/>
    <property type="match status" value="1"/>
</dbReference>
<evidence type="ECO:0000256" key="1">
    <source>
        <dbReference type="ARBA" id="ARBA00004514"/>
    </source>
</evidence>
<dbReference type="SUPFAM" id="SSF101116">
    <property type="entry name" value="Flagellar export chaperone FliS"/>
    <property type="match status" value="1"/>
</dbReference>
<sequence length="130" mass="14760">MANVNPYQQYRQNFIKSAGRGELTLILYDGAVRFIKQGIKSIEENKIQSAHDSIIRAQEIISHLNETLNTDYELSGSLTLLYDYINRRLIEANIKKDGDILGEALDFISQLRDTWKEALKLSKAPMASGQ</sequence>
<dbReference type="PANTHER" id="PTHR34773:SF1">
    <property type="entry name" value="FLAGELLAR SECRETION CHAPERONE FLIS"/>
    <property type="match status" value="1"/>
</dbReference>
<evidence type="ECO:0000313" key="7">
    <source>
        <dbReference type="EMBL" id="TEB11165.1"/>
    </source>
</evidence>
<evidence type="ECO:0000256" key="2">
    <source>
        <dbReference type="ARBA" id="ARBA00008787"/>
    </source>
</evidence>
<keyword evidence="3 6" id="KW-0963">Cytoplasm</keyword>
<dbReference type="Proteomes" id="UP000297597">
    <property type="component" value="Unassembled WGS sequence"/>
</dbReference>
<dbReference type="InterPro" id="IPR036584">
    <property type="entry name" value="FliS_sf"/>
</dbReference>
<dbReference type="GO" id="GO:0071973">
    <property type="term" value="P:bacterial-type flagellum-dependent cell motility"/>
    <property type="evidence" value="ECO:0007669"/>
    <property type="project" value="TreeGrafter"/>
</dbReference>
<evidence type="ECO:0000313" key="8">
    <source>
        <dbReference type="Proteomes" id="UP000297597"/>
    </source>
</evidence>
<dbReference type="OrthoDB" id="1524959at2"/>
<dbReference type="GO" id="GO:0044780">
    <property type="term" value="P:bacterial-type flagellum assembly"/>
    <property type="evidence" value="ECO:0007669"/>
    <property type="project" value="InterPro"/>
</dbReference>
<name>A0A4Y7RQ93_9FIRM</name>